<evidence type="ECO:0000313" key="9">
    <source>
        <dbReference type="Proteomes" id="UP000010121"/>
    </source>
</evidence>
<organism evidence="8 9">
    <name type="scientific">Rhodobacter ferrooxidans</name>
    <dbReference type="NCBI Taxonomy" id="371731"/>
    <lineage>
        <taxon>Bacteria</taxon>
        <taxon>Pseudomonadati</taxon>
        <taxon>Pseudomonadota</taxon>
        <taxon>Alphaproteobacteria</taxon>
        <taxon>Rhodobacterales</taxon>
        <taxon>Rhodobacter group</taxon>
        <taxon>Rhodobacter</taxon>
    </lineage>
</organism>
<dbReference type="CDD" id="cd14014">
    <property type="entry name" value="STKc_PknB_like"/>
    <property type="match status" value="1"/>
</dbReference>
<dbReference type="Gene3D" id="3.40.50.620">
    <property type="entry name" value="HUPs"/>
    <property type="match status" value="1"/>
</dbReference>
<dbReference type="Pfam" id="PF00069">
    <property type="entry name" value="Pkinase"/>
    <property type="match status" value="1"/>
</dbReference>
<dbReference type="InterPro" id="IPR006015">
    <property type="entry name" value="Universal_stress_UspA"/>
</dbReference>
<dbReference type="OrthoDB" id="9801841at2"/>
<dbReference type="STRING" id="371731.Rsw2DRAFT_3280"/>
<dbReference type="PROSITE" id="PS50011">
    <property type="entry name" value="PROTEIN_KINASE_DOM"/>
    <property type="match status" value="1"/>
</dbReference>
<gene>
    <name evidence="8" type="ORF">Rsw2DRAFT_3280</name>
</gene>
<dbReference type="SUPFAM" id="SSF56112">
    <property type="entry name" value="Protein kinase-like (PK-like)"/>
    <property type="match status" value="1"/>
</dbReference>
<keyword evidence="3" id="KW-0547">Nucleotide-binding</keyword>
<dbReference type="RefSeq" id="WP_008032996.1">
    <property type="nucleotide sequence ID" value="NZ_ACYY01000034.1"/>
</dbReference>
<comment type="similarity">
    <text evidence="1">Belongs to the universal stress protein A family.</text>
</comment>
<evidence type="ECO:0000256" key="4">
    <source>
        <dbReference type="ARBA" id="ARBA00022777"/>
    </source>
</evidence>
<keyword evidence="4 8" id="KW-0418">Kinase</keyword>
<evidence type="ECO:0000313" key="8">
    <source>
        <dbReference type="EMBL" id="EEW23764.1"/>
    </source>
</evidence>
<dbReference type="InterPro" id="IPR000719">
    <property type="entry name" value="Prot_kinase_dom"/>
</dbReference>
<keyword evidence="8" id="KW-0723">Serine/threonine-protein kinase</keyword>
<reference evidence="8 9" key="1">
    <citation type="submission" date="2009-08" db="EMBL/GenBank/DDBJ databases">
        <title>The draft genome of Rhodobacter sp. SW2.</title>
        <authorList>
            <consortium name="US DOE Joint Genome Institute (JGI-PGF)"/>
            <person name="Lucas S."/>
            <person name="Copeland A."/>
            <person name="Lapidus A."/>
            <person name="Glavina del Rio T."/>
            <person name="Tice H."/>
            <person name="Bruce D."/>
            <person name="Goodwin L."/>
            <person name="Pitluck S."/>
            <person name="Larimer F."/>
            <person name="Land M.L."/>
            <person name="Hauser L."/>
            <person name="Emerson D."/>
        </authorList>
    </citation>
    <scope>NUCLEOTIDE SEQUENCE [LARGE SCALE GENOMIC DNA]</scope>
    <source>
        <strain evidence="8 9">SW2</strain>
    </source>
</reference>
<evidence type="ECO:0000256" key="5">
    <source>
        <dbReference type="ARBA" id="ARBA00022840"/>
    </source>
</evidence>
<evidence type="ECO:0000256" key="6">
    <source>
        <dbReference type="SAM" id="MobiDB-lite"/>
    </source>
</evidence>
<evidence type="ECO:0000256" key="2">
    <source>
        <dbReference type="ARBA" id="ARBA00022679"/>
    </source>
</evidence>
<keyword evidence="9" id="KW-1185">Reference proteome</keyword>
<sequence length="502" mass="55763">MLRPYAGLEIDGFKLGECLHKGGFATIWDVTHPMYRTPMVMKVPTILDGYDGPTIVGFEVEQMIMPRLTGLHVPRVVAEGDFSVMPYIVTERIPGASLLEYFKTKPRPLSEVVETAARLAAAVHDLHKQHVIHLDLKPDNFVQRVTGEMVCIDFGLSRHDELPDLLAEEFTIPMGTFPYIAPEQILRSRDDLRSDIFALGAMIYELATGRLPFGQPEKLKGARKRLWRAPLPPRAIDRTIPEWLQEIILHALEVDPARRYQSAAQMLFDLTHPGQVKLTERSRKTEADGALTRFRRWRQMRRVKGFAAPHTTSAQINRAAIIMVAVDLSPEMERLAGQLLLAVQRMLNNRPDARVACVNVIKTARIGIDTTTTDEGDHMHVARLVALRTWAESLDLTEDRLTFTILEGSDPARILIDHAETLHVDHIVMGARSHSSTRRFLGSVSSQVVSEASCSVTVIRMPMVAQGAADPDGPAELAEPVPEPATEPAPEPATEPAPALSA</sequence>
<dbReference type="PANTHER" id="PTHR43289:SF34">
    <property type="entry name" value="SERINE_THREONINE-PROTEIN KINASE YBDM-RELATED"/>
    <property type="match status" value="1"/>
</dbReference>
<evidence type="ECO:0000256" key="1">
    <source>
        <dbReference type="ARBA" id="ARBA00008791"/>
    </source>
</evidence>
<proteinExistence type="inferred from homology"/>
<evidence type="ECO:0000256" key="3">
    <source>
        <dbReference type="ARBA" id="ARBA00022741"/>
    </source>
</evidence>
<dbReference type="Gene3D" id="1.10.510.10">
    <property type="entry name" value="Transferase(Phosphotransferase) domain 1"/>
    <property type="match status" value="1"/>
</dbReference>
<dbReference type="eggNOG" id="COG0515">
    <property type="taxonomic scope" value="Bacteria"/>
</dbReference>
<dbReference type="PANTHER" id="PTHR43289">
    <property type="entry name" value="MITOGEN-ACTIVATED PROTEIN KINASE KINASE KINASE 20-RELATED"/>
    <property type="match status" value="1"/>
</dbReference>
<dbReference type="SUPFAM" id="SSF52402">
    <property type="entry name" value="Adenine nucleotide alpha hydrolases-like"/>
    <property type="match status" value="1"/>
</dbReference>
<dbReference type="InterPro" id="IPR014729">
    <property type="entry name" value="Rossmann-like_a/b/a_fold"/>
</dbReference>
<dbReference type="Proteomes" id="UP000010121">
    <property type="component" value="Unassembled WGS sequence"/>
</dbReference>
<dbReference type="SMART" id="SM00220">
    <property type="entry name" value="S_TKc"/>
    <property type="match status" value="1"/>
</dbReference>
<dbReference type="CDD" id="cd00293">
    <property type="entry name" value="USP-like"/>
    <property type="match status" value="1"/>
</dbReference>
<feature type="region of interest" description="Disordered" evidence="6">
    <location>
        <begin position="467"/>
        <end position="502"/>
    </location>
</feature>
<keyword evidence="2" id="KW-0808">Transferase</keyword>
<dbReference type="eggNOG" id="COG0589">
    <property type="taxonomic scope" value="Bacteria"/>
</dbReference>
<dbReference type="Pfam" id="PF00582">
    <property type="entry name" value="Usp"/>
    <property type="match status" value="1"/>
</dbReference>
<feature type="domain" description="Protein kinase" evidence="7">
    <location>
        <begin position="13"/>
        <end position="275"/>
    </location>
</feature>
<dbReference type="InterPro" id="IPR011009">
    <property type="entry name" value="Kinase-like_dom_sf"/>
</dbReference>
<feature type="compositionally biased region" description="Pro residues" evidence="6">
    <location>
        <begin position="481"/>
        <end position="495"/>
    </location>
</feature>
<evidence type="ECO:0000259" key="7">
    <source>
        <dbReference type="PROSITE" id="PS50011"/>
    </source>
</evidence>
<dbReference type="InterPro" id="IPR006016">
    <property type="entry name" value="UspA"/>
</dbReference>
<protein>
    <submittedName>
        <fullName evidence="8">Serine/threonine protein kinase</fullName>
    </submittedName>
</protein>
<dbReference type="AlphaFoldDB" id="C8S5F1"/>
<dbReference type="PRINTS" id="PR01438">
    <property type="entry name" value="UNVRSLSTRESS"/>
</dbReference>
<keyword evidence="5" id="KW-0067">ATP-binding</keyword>
<comment type="caution">
    <text evidence="8">The sequence shown here is derived from an EMBL/GenBank/DDBJ whole genome shotgun (WGS) entry which is preliminary data.</text>
</comment>
<dbReference type="GO" id="GO:0005524">
    <property type="term" value="F:ATP binding"/>
    <property type="evidence" value="ECO:0007669"/>
    <property type="project" value="UniProtKB-KW"/>
</dbReference>
<dbReference type="EMBL" id="ACYY01000034">
    <property type="protein sequence ID" value="EEW23764.1"/>
    <property type="molecule type" value="Genomic_DNA"/>
</dbReference>
<accession>C8S5F1</accession>
<dbReference type="GO" id="GO:0004674">
    <property type="term" value="F:protein serine/threonine kinase activity"/>
    <property type="evidence" value="ECO:0007669"/>
    <property type="project" value="UniProtKB-KW"/>
</dbReference>
<name>C8S5F1_9RHOB</name>